<dbReference type="OrthoDB" id="5215637at2759"/>
<feature type="signal peptide" evidence="3">
    <location>
        <begin position="1"/>
        <end position="22"/>
    </location>
</feature>
<evidence type="ECO:0000313" key="4">
    <source>
        <dbReference type="EMBL" id="KAF2785542.1"/>
    </source>
</evidence>
<evidence type="ECO:0000313" key="5">
    <source>
        <dbReference type="Proteomes" id="UP000799757"/>
    </source>
</evidence>
<keyword evidence="2" id="KW-0472">Membrane</keyword>
<keyword evidence="2" id="KW-1133">Transmembrane helix</keyword>
<evidence type="ECO:0008006" key="6">
    <source>
        <dbReference type="Google" id="ProtNLM"/>
    </source>
</evidence>
<feature type="region of interest" description="Disordered" evidence="1">
    <location>
        <begin position="372"/>
        <end position="407"/>
    </location>
</feature>
<dbReference type="Proteomes" id="UP000799757">
    <property type="component" value="Unassembled WGS sequence"/>
</dbReference>
<evidence type="ECO:0000256" key="1">
    <source>
        <dbReference type="SAM" id="MobiDB-lite"/>
    </source>
</evidence>
<feature type="compositionally biased region" description="Low complexity" evidence="1">
    <location>
        <begin position="184"/>
        <end position="207"/>
    </location>
</feature>
<protein>
    <recommendedName>
        <fullName evidence="6">Mid2 domain-containing protein</fullName>
    </recommendedName>
</protein>
<dbReference type="CDD" id="cd12087">
    <property type="entry name" value="TM_EGFR-like"/>
    <property type="match status" value="1"/>
</dbReference>
<feature type="compositionally biased region" description="Polar residues" evidence="1">
    <location>
        <begin position="383"/>
        <end position="406"/>
    </location>
</feature>
<accession>A0A6A6WN82</accession>
<dbReference type="EMBL" id="MU002884">
    <property type="protein sequence ID" value="KAF2785542.1"/>
    <property type="molecule type" value="Genomic_DNA"/>
</dbReference>
<feature type="region of interest" description="Disordered" evidence="1">
    <location>
        <begin position="143"/>
        <end position="207"/>
    </location>
</feature>
<feature type="transmembrane region" description="Helical" evidence="2">
    <location>
        <begin position="243"/>
        <end position="267"/>
    </location>
</feature>
<keyword evidence="5" id="KW-1185">Reference proteome</keyword>
<feature type="compositionally biased region" description="Polar residues" evidence="1">
    <location>
        <begin position="143"/>
        <end position="155"/>
    </location>
</feature>
<sequence>MTRTFCTYWRIAFALAIHTAVAQQCYYPNGSEAPEKPCSSAEGSACCPDKWECLDNGLCHYPPDKLFGRYSCTDKSWKAEGCPSNMCTYDMKAAGGESITQCADHDNQWCCNADAEHVNCCKESPAPRPFFDLADGKAYATVGSSTASSAPNLATITGKADGADAGPSQTPTPSASNAPPPTSAPNTTPSASVDAKPTTQLQTSLSSGTAGIVTVVRTQVVTPPASTNTSLPPSTPGKSSSKLPVIVGCAVGIPLALALVGIIFWLLRKRSQQAKANHGRESKPPYADEIMTDGSPSPAYGFAGGAKYNHGEKPPLTTYKSSGAAHGVPELAGQSIGPSAPVSAINGRAELDSGAAFVPGAAAAHAPHLVGLGGGNGHANPNPLAQHTPHSSWGSAPTGYSPNRNSEAVPASVLGSYNQNGGAGSRPVSAVAAGAPPGGYIPYRPDNLTQPPPAEMSSVTTPPAAELSSVQTPPAVELSTVRTPPA</sequence>
<keyword evidence="2" id="KW-0812">Transmembrane</keyword>
<feature type="region of interest" description="Disordered" evidence="1">
    <location>
        <begin position="441"/>
        <end position="486"/>
    </location>
</feature>
<dbReference type="AlphaFoldDB" id="A0A6A6WN82"/>
<keyword evidence="3" id="KW-0732">Signal</keyword>
<reference evidence="4" key="1">
    <citation type="journal article" date="2020" name="Stud. Mycol.">
        <title>101 Dothideomycetes genomes: a test case for predicting lifestyles and emergence of pathogens.</title>
        <authorList>
            <person name="Haridas S."/>
            <person name="Albert R."/>
            <person name="Binder M."/>
            <person name="Bloem J."/>
            <person name="Labutti K."/>
            <person name="Salamov A."/>
            <person name="Andreopoulos B."/>
            <person name="Baker S."/>
            <person name="Barry K."/>
            <person name="Bills G."/>
            <person name="Bluhm B."/>
            <person name="Cannon C."/>
            <person name="Castanera R."/>
            <person name="Culley D."/>
            <person name="Daum C."/>
            <person name="Ezra D."/>
            <person name="Gonzalez J."/>
            <person name="Henrissat B."/>
            <person name="Kuo A."/>
            <person name="Liang C."/>
            <person name="Lipzen A."/>
            <person name="Lutzoni F."/>
            <person name="Magnuson J."/>
            <person name="Mondo S."/>
            <person name="Nolan M."/>
            <person name="Ohm R."/>
            <person name="Pangilinan J."/>
            <person name="Park H.-J."/>
            <person name="Ramirez L."/>
            <person name="Alfaro M."/>
            <person name="Sun H."/>
            <person name="Tritt A."/>
            <person name="Yoshinaga Y."/>
            <person name="Zwiers L.-H."/>
            <person name="Turgeon B."/>
            <person name="Goodwin S."/>
            <person name="Spatafora J."/>
            <person name="Crous P."/>
            <person name="Grigoriev I."/>
        </authorList>
    </citation>
    <scope>NUCLEOTIDE SEQUENCE</scope>
    <source>
        <strain evidence="4">CBS 109.77</strain>
    </source>
</reference>
<feature type="chain" id="PRO_5025637147" description="Mid2 domain-containing protein" evidence="3">
    <location>
        <begin position="23"/>
        <end position="486"/>
    </location>
</feature>
<proteinExistence type="predicted"/>
<evidence type="ECO:0000256" key="3">
    <source>
        <dbReference type="SAM" id="SignalP"/>
    </source>
</evidence>
<evidence type="ECO:0000256" key="2">
    <source>
        <dbReference type="SAM" id="Phobius"/>
    </source>
</evidence>
<name>A0A6A6WN82_9PLEO</name>
<organism evidence="4 5">
    <name type="scientific">Melanomma pulvis-pyrius CBS 109.77</name>
    <dbReference type="NCBI Taxonomy" id="1314802"/>
    <lineage>
        <taxon>Eukaryota</taxon>
        <taxon>Fungi</taxon>
        <taxon>Dikarya</taxon>
        <taxon>Ascomycota</taxon>
        <taxon>Pezizomycotina</taxon>
        <taxon>Dothideomycetes</taxon>
        <taxon>Pleosporomycetidae</taxon>
        <taxon>Pleosporales</taxon>
        <taxon>Melanommataceae</taxon>
        <taxon>Melanomma</taxon>
    </lineage>
</organism>
<gene>
    <name evidence="4" type="ORF">K505DRAFT_369081</name>
</gene>